<organism evidence="1 2">
    <name type="scientific">Brevinema andersonii</name>
    <dbReference type="NCBI Taxonomy" id="34097"/>
    <lineage>
        <taxon>Bacteria</taxon>
        <taxon>Pseudomonadati</taxon>
        <taxon>Spirochaetota</taxon>
        <taxon>Spirochaetia</taxon>
        <taxon>Brevinematales</taxon>
        <taxon>Brevinemataceae</taxon>
        <taxon>Brevinema</taxon>
    </lineage>
</organism>
<evidence type="ECO:0000313" key="1">
    <source>
        <dbReference type="EMBL" id="SFB91891.1"/>
    </source>
</evidence>
<reference evidence="2" key="1">
    <citation type="submission" date="2016-10" db="EMBL/GenBank/DDBJ databases">
        <authorList>
            <person name="Varghese N."/>
            <person name="Submissions S."/>
        </authorList>
    </citation>
    <scope>NUCLEOTIDE SEQUENCE [LARGE SCALE GENOMIC DNA]</scope>
    <source>
        <strain evidence="2">ATCC 43811</strain>
    </source>
</reference>
<accession>A0A1I1EXZ6</accession>
<protein>
    <submittedName>
        <fullName evidence="1">Mannitol-1-phosphate 5-dehydrogenase</fullName>
    </submittedName>
</protein>
<dbReference type="STRING" id="34097.SAMN02745150_01312"/>
<dbReference type="EMBL" id="FOKY01000021">
    <property type="protein sequence ID" value="SFB91891.1"/>
    <property type="molecule type" value="Genomic_DNA"/>
</dbReference>
<sequence>MMKSHVWDEILCVNLPKNDRLTKPALGAIEYNLPFNNLLIGIKNALLFQNDDDDDVSSIEMQKILKQHSLKQGIIEITCLNK</sequence>
<evidence type="ECO:0000313" key="2">
    <source>
        <dbReference type="Proteomes" id="UP000240042"/>
    </source>
</evidence>
<dbReference type="InterPro" id="IPR013328">
    <property type="entry name" value="6PGD_dom2"/>
</dbReference>
<name>A0A1I1EXZ6_BREAD</name>
<dbReference type="Proteomes" id="UP000240042">
    <property type="component" value="Unassembled WGS sequence"/>
</dbReference>
<proteinExistence type="predicted"/>
<dbReference type="Gene3D" id="1.10.1040.10">
    <property type="entry name" value="N-(1-d-carboxylethyl)-l-norvaline Dehydrogenase, domain 2"/>
    <property type="match status" value="1"/>
</dbReference>
<dbReference type="AlphaFoldDB" id="A0A1I1EXZ6"/>
<gene>
    <name evidence="1" type="ORF">SAMN02745150_01312</name>
</gene>
<keyword evidence="2" id="KW-1185">Reference proteome</keyword>